<accession>A0ABR3D193</accession>
<evidence type="ECO:0000313" key="1">
    <source>
        <dbReference type="EMBL" id="KAL0466477.1"/>
    </source>
</evidence>
<evidence type="ECO:0000313" key="2">
    <source>
        <dbReference type="Proteomes" id="UP001451303"/>
    </source>
</evidence>
<organism evidence="1 2">
    <name type="scientific">Neurospora intermedia</name>
    <dbReference type="NCBI Taxonomy" id="5142"/>
    <lineage>
        <taxon>Eukaryota</taxon>
        <taxon>Fungi</taxon>
        <taxon>Dikarya</taxon>
        <taxon>Ascomycota</taxon>
        <taxon>Pezizomycotina</taxon>
        <taxon>Sordariomycetes</taxon>
        <taxon>Sordariomycetidae</taxon>
        <taxon>Sordariales</taxon>
        <taxon>Sordariaceae</taxon>
        <taxon>Neurospora</taxon>
    </lineage>
</organism>
<reference evidence="1 2" key="1">
    <citation type="submission" date="2023-09" db="EMBL/GenBank/DDBJ databases">
        <title>Multi-omics analysis of a traditional fermented food reveals byproduct-associated fungal strains for waste-to-food upcycling.</title>
        <authorList>
            <consortium name="Lawrence Berkeley National Laboratory"/>
            <person name="Rekdal V.M."/>
            <person name="Villalobos-Escobedo J.M."/>
            <person name="Rodriguez-Valeron N."/>
            <person name="Garcia M.O."/>
            <person name="Vasquez D.P."/>
            <person name="Damayanti I."/>
            <person name="Sorensen P.M."/>
            <person name="Baidoo E.E."/>
            <person name="De Carvalho A.C."/>
            <person name="Riley R."/>
            <person name="Lipzen A."/>
            <person name="He G."/>
            <person name="Yan M."/>
            <person name="Haridas S."/>
            <person name="Daum C."/>
            <person name="Yoshinaga Y."/>
            <person name="Ng V."/>
            <person name="Grigoriev I.V."/>
            <person name="Munk R."/>
            <person name="Nuraida L."/>
            <person name="Wijaya C.H."/>
            <person name="Morales P.-C."/>
            <person name="Keasling J.D."/>
        </authorList>
    </citation>
    <scope>NUCLEOTIDE SEQUENCE [LARGE SCALE GENOMIC DNA]</scope>
    <source>
        <strain evidence="1 2">FGSC 2613</strain>
    </source>
</reference>
<dbReference type="Proteomes" id="UP001451303">
    <property type="component" value="Unassembled WGS sequence"/>
</dbReference>
<dbReference type="EMBL" id="JAVLET010000012">
    <property type="protein sequence ID" value="KAL0466477.1"/>
    <property type="molecule type" value="Genomic_DNA"/>
</dbReference>
<protein>
    <submittedName>
        <fullName evidence="1">Uncharacterized protein</fullName>
    </submittedName>
</protein>
<comment type="caution">
    <text evidence="1">The sequence shown here is derived from an EMBL/GenBank/DDBJ whole genome shotgun (WGS) entry which is preliminary data.</text>
</comment>
<name>A0ABR3D193_NEUIN</name>
<proteinExistence type="predicted"/>
<gene>
    <name evidence="1" type="ORF">QR685DRAFT_609022</name>
</gene>
<keyword evidence="2" id="KW-1185">Reference proteome</keyword>
<sequence length="412" mass="45879">MGSTVRSFEQDIQSGSIEYSILLQAIPSGLRDSLIQGTLAHDFVKGKDVHGKELEERGKYAGIYAVGVAIEGRDGAFINTKECTKVAEILDTYAKAYELLAAAENENSPVPADAQQVIDDALKLDQACGYTHQGPMLHYLDDSGQVVNKEYLEMLAGSFWKRGIALGRLGCDETINMHQGPLYVGSTTMPIAECLVQHHYDSNMSAIPSTNKFLSLTLGALRVIGLRPYTVEVPILPIWVMEHLPIGERLVTVLASSFITQRGFNGAQASSRAGTGISTALCDEAGLYVAEKTRYFKQNLEKTMLVIDDLNHETEGVEDLERRFRLILDAELEKRVKLTKMEQGRLEYEPKLLEDMKEVLQQRLRRTRERYEVAAAQYAFNSTYVKLLRSITRRLGLNDDTTHVSTGGMPPE</sequence>